<comment type="caution">
    <text evidence="11">The sequence shown here is derived from an EMBL/GenBank/DDBJ whole genome shotgun (WGS) entry which is preliminary data.</text>
</comment>
<feature type="domain" description="PAS" evidence="10">
    <location>
        <begin position="122"/>
        <end position="177"/>
    </location>
</feature>
<dbReference type="Gene3D" id="3.30.565.10">
    <property type="entry name" value="Histidine kinase-like ATPase, C-terminal domain"/>
    <property type="match status" value="1"/>
</dbReference>
<keyword evidence="5" id="KW-0547">Nucleotide-binding</keyword>
<keyword evidence="7" id="KW-0067">ATP-binding</keyword>
<proteinExistence type="predicted"/>
<dbReference type="InterPro" id="IPR003594">
    <property type="entry name" value="HATPase_dom"/>
</dbReference>
<dbReference type="Pfam" id="PF02518">
    <property type="entry name" value="HATPase_c"/>
    <property type="match status" value="1"/>
</dbReference>
<dbReference type="eggNOG" id="COG3852">
    <property type="taxonomic scope" value="Bacteria"/>
</dbReference>
<keyword evidence="6 11" id="KW-0418">Kinase</keyword>
<dbReference type="InterPro" id="IPR005467">
    <property type="entry name" value="His_kinase_dom"/>
</dbReference>
<evidence type="ECO:0000256" key="4">
    <source>
        <dbReference type="ARBA" id="ARBA00022679"/>
    </source>
</evidence>
<dbReference type="CDD" id="cd00130">
    <property type="entry name" value="PAS"/>
    <property type="match status" value="1"/>
</dbReference>
<dbReference type="EMBL" id="ASQA01000016">
    <property type="protein sequence ID" value="ETT85657.1"/>
    <property type="molecule type" value="Genomic_DNA"/>
</dbReference>
<dbReference type="NCBIfam" id="TIGR00229">
    <property type="entry name" value="sensory_box"/>
    <property type="match status" value="1"/>
</dbReference>
<dbReference type="SMART" id="SM00091">
    <property type="entry name" value="PAS"/>
    <property type="match status" value="2"/>
</dbReference>
<dbReference type="PROSITE" id="PS50112">
    <property type="entry name" value="PAS"/>
    <property type="match status" value="1"/>
</dbReference>
<evidence type="ECO:0000256" key="2">
    <source>
        <dbReference type="ARBA" id="ARBA00012438"/>
    </source>
</evidence>
<evidence type="ECO:0000256" key="5">
    <source>
        <dbReference type="ARBA" id="ARBA00022741"/>
    </source>
</evidence>
<evidence type="ECO:0000313" key="12">
    <source>
        <dbReference type="Proteomes" id="UP000019062"/>
    </source>
</evidence>
<dbReference type="InterPro" id="IPR003661">
    <property type="entry name" value="HisK_dim/P_dom"/>
</dbReference>
<accession>W4F030</accession>
<dbReference type="GO" id="GO:0005524">
    <property type="term" value="F:ATP binding"/>
    <property type="evidence" value="ECO:0007669"/>
    <property type="project" value="UniProtKB-KW"/>
</dbReference>
<dbReference type="PANTHER" id="PTHR43065:SF10">
    <property type="entry name" value="PEROXIDE STRESS-ACTIVATED HISTIDINE KINASE MAK3"/>
    <property type="match status" value="1"/>
</dbReference>
<dbReference type="GO" id="GO:0000155">
    <property type="term" value="F:phosphorelay sensor kinase activity"/>
    <property type="evidence" value="ECO:0007669"/>
    <property type="project" value="InterPro"/>
</dbReference>
<evidence type="ECO:0000256" key="6">
    <source>
        <dbReference type="ARBA" id="ARBA00022777"/>
    </source>
</evidence>
<evidence type="ECO:0000259" key="10">
    <source>
        <dbReference type="PROSITE" id="PS50112"/>
    </source>
</evidence>
<keyword evidence="4" id="KW-0808">Transferase</keyword>
<dbReference type="Pfam" id="PF00512">
    <property type="entry name" value="HisKA"/>
    <property type="match status" value="1"/>
</dbReference>
<dbReference type="SUPFAM" id="SSF55874">
    <property type="entry name" value="ATPase domain of HSP90 chaperone/DNA topoisomerase II/histidine kinase"/>
    <property type="match status" value="1"/>
</dbReference>
<dbReference type="SMART" id="SM00387">
    <property type="entry name" value="HATPase_c"/>
    <property type="match status" value="1"/>
</dbReference>
<gene>
    <name evidence="11" type="ORF">C176_09512</name>
</gene>
<dbReference type="SUPFAM" id="SSF47384">
    <property type="entry name" value="Homodimeric domain of signal transducing histidine kinase"/>
    <property type="match status" value="1"/>
</dbReference>
<reference evidence="11 12" key="1">
    <citation type="journal article" date="2014" name="BMC Genomics">
        <title>Genomic comparison of sporeforming bacilli isolated from milk.</title>
        <authorList>
            <person name="Moreno Switt A.I."/>
            <person name="Andrus A.D."/>
            <person name="Ranieri M.L."/>
            <person name="Orsi R.H."/>
            <person name="Ivy R."/>
            <person name="den Bakker H.C."/>
            <person name="Martin N.H."/>
            <person name="Wiedmann M."/>
            <person name="Boor K.J."/>
        </authorList>
    </citation>
    <scope>NUCLEOTIDE SEQUENCE [LARGE SCALE GENOMIC DNA]</scope>
    <source>
        <strain evidence="11 12">FSL R5-213</strain>
    </source>
</reference>
<dbReference type="InterPro" id="IPR013767">
    <property type="entry name" value="PAS_fold"/>
</dbReference>
<dbReference type="PRINTS" id="PR00344">
    <property type="entry name" value="BCTRLSENSOR"/>
</dbReference>
<dbReference type="SMART" id="SM00388">
    <property type="entry name" value="HisKA"/>
    <property type="match status" value="1"/>
</dbReference>
<keyword evidence="8" id="KW-0902">Two-component regulatory system</keyword>
<evidence type="ECO:0000313" key="11">
    <source>
        <dbReference type="EMBL" id="ETT85657.1"/>
    </source>
</evidence>
<dbReference type="Gene3D" id="1.10.287.130">
    <property type="match status" value="1"/>
</dbReference>
<dbReference type="CDD" id="cd00075">
    <property type="entry name" value="HATPase"/>
    <property type="match status" value="1"/>
</dbReference>
<sequence>MTSSTNPTFDYLFKEIKDPLTILDTNCKLIRINNPAKEMLAIDLSVDLETIVEESFKADWQHFIHDLINEKHAACVLNLNINQNIIEGVKITGFHYIKFNVMMVRFERSTVELPTFSLLNDSEKKFNHVFNYSTNGIILTDKNGTIVEVNNQAEELLQVSRKALLGNKTTALMEIFHGKTNEIQHFFKKLLTTGKAEHTFNIQFANEYTRYLNIVSTYDTTSELHMTIIRDDTEMMHLKQQVEHQDSLNILGELAASIAHEIRNPMTSLKGFTELLKISATEENRRYLSVIDSELERMEAILNEFLVLSKPKEWTKSMLSLSGIVTKVLELMLPNALMKNVNIVYNKPDFEPGYIYADDFKIKQVLINLIKNAIEVMPDGGDITITQTFDFMGQMKLTIKDCGSGMSDLEMQKIFMPFYSTKRSGTGLGLPFVLKTIEEHGGNIEVFSELRKGTSFEITLPLGVDPSIPQYEPKVESLYTS</sequence>
<evidence type="ECO:0000256" key="7">
    <source>
        <dbReference type="ARBA" id="ARBA00022840"/>
    </source>
</evidence>
<dbReference type="InterPro" id="IPR036097">
    <property type="entry name" value="HisK_dim/P_sf"/>
</dbReference>
<keyword evidence="3" id="KW-0597">Phosphoprotein</keyword>
<evidence type="ECO:0000259" key="9">
    <source>
        <dbReference type="PROSITE" id="PS50109"/>
    </source>
</evidence>
<dbReference type="PANTHER" id="PTHR43065">
    <property type="entry name" value="SENSOR HISTIDINE KINASE"/>
    <property type="match status" value="1"/>
</dbReference>
<dbReference type="EC" id="2.7.13.3" evidence="2"/>
<dbReference type="InterPro" id="IPR000014">
    <property type="entry name" value="PAS"/>
</dbReference>
<name>W4F030_9BACL</name>
<dbReference type="InterPro" id="IPR004358">
    <property type="entry name" value="Sig_transdc_His_kin-like_C"/>
</dbReference>
<dbReference type="PATRIC" id="fig|1227360.4.peg.1939"/>
<dbReference type="AlphaFoldDB" id="W4F030"/>
<comment type="catalytic activity">
    <reaction evidence="1">
        <text>ATP + protein L-histidine = ADP + protein N-phospho-L-histidine.</text>
        <dbReference type="EC" id="2.7.13.3"/>
    </reaction>
</comment>
<evidence type="ECO:0000256" key="8">
    <source>
        <dbReference type="ARBA" id="ARBA00023012"/>
    </source>
</evidence>
<dbReference type="Pfam" id="PF00989">
    <property type="entry name" value="PAS"/>
    <property type="match status" value="1"/>
</dbReference>
<organism evidence="11 12">
    <name type="scientific">Viridibacillus arenosi FSL R5-213</name>
    <dbReference type="NCBI Taxonomy" id="1227360"/>
    <lineage>
        <taxon>Bacteria</taxon>
        <taxon>Bacillati</taxon>
        <taxon>Bacillota</taxon>
        <taxon>Bacilli</taxon>
        <taxon>Bacillales</taxon>
        <taxon>Caryophanaceae</taxon>
        <taxon>Viridibacillus</taxon>
    </lineage>
</organism>
<evidence type="ECO:0000256" key="1">
    <source>
        <dbReference type="ARBA" id="ARBA00000085"/>
    </source>
</evidence>
<dbReference type="InterPro" id="IPR036890">
    <property type="entry name" value="HATPase_C_sf"/>
</dbReference>
<dbReference type="CDD" id="cd00082">
    <property type="entry name" value="HisKA"/>
    <property type="match status" value="1"/>
</dbReference>
<dbReference type="Proteomes" id="UP000019062">
    <property type="component" value="Unassembled WGS sequence"/>
</dbReference>
<dbReference type="SUPFAM" id="SSF55785">
    <property type="entry name" value="PYP-like sensor domain (PAS domain)"/>
    <property type="match status" value="1"/>
</dbReference>
<evidence type="ECO:0000256" key="3">
    <source>
        <dbReference type="ARBA" id="ARBA00022553"/>
    </source>
</evidence>
<dbReference type="Gene3D" id="3.30.450.20">
    <property type="entry name" value="PAS domain"/>
    <property type="match status" value="1"/>
</dbReference>
<feature type="domain" description="Histidine kinase" evidence="9">
    <location>
        <begin position="257"/>
        <end position="464"/>
    </location>
</feature>
<dbReference type="PROSITE" id="PS50109">
    <property type="entry name" value="HIS_KIN"/>
    <property type="match status" value="1"/>
</dbReference>
<dbReference type="InterPro" id="IPR035965">
    <property type="entry name" value="PAS-like_dom_sf"/>
</dbReference>
<protein>
    <recommendedName>
        <fullName evidence="2">histidine kinase</fullName>
        <ecNumber evidence="2">2.7.13.3</ecNumber>
    </recommendedName>
</protein>
<keyword evidence="12" id="KW-1185">Reference proteome</keyword>
<dbReference type="RefSeq" id="WP_051448678.1">
    <property type="nucleotide sequence ID" value="NZ_ASQA01000016.1"/>
</dbReference>